<evidence type="ECO:0000313" key="2">
    <source>
        <dbReference type="EMBL" id="NEM98587.1"/>
    </source>
</evidence>
<feature type="signal peptide" evidence="1">
    <location>
        <begin position="1"/>
        <end position="21"/>
    </location>
</feature>
<evidence type="ECO:0000313" key="3">
    <source>
        <dbReference type="Proteomes" id="UP000474777"/>
    </source>
</evidence>
<dbReference type="EMBL" id="JAAGWD010000005">
    <property type="protein sequence ID" value="NEM98587.1"/>
    <property type="molecule type" value="Genomic_DNA"/>
</dbReference>
<name>A0A6B3LYS2_9BACT</name>
<protein>
    <recommendedName>
        <fullName evidence="4">TonB C-terminal domain-containing protein</fullName>
    </recommendedName>
</protein>
<dbReference type="AlphaFoldDB" id="A0A6B3LYS2"/>
<accession>A0A6B3LYS2</accession>
<gene>
    <name evidence="2" type="ORF">GXP69_12855</name>
</gene>
<reference evidence="2 3" key="1">
    <citation type="submission" date="2020-02" db="EMBL/GenBank/DDBJ databases">
        <authorList>
            <person name="Kim M.K."/>
        </authorList>
    </citation>
    <scope>NUCLEOTIDE SEQUENCE [LARGE SCALE GENOMIC DNA]</scope>
    <source>
        <strain evidence="2 3">BT327</strain>
    </source>
</reference>
<keyword evidence="3" id="KW-1185">Reference proteome</keyword>
<organism evidence="2 3">
    <name type="scientific">Pontibacter burrus</name>
    <dbReference type="NCBI Taxonomy" id="2704466"/>
    <lineage>
        <taxon>Bacteria</taxon>
        <taxon>Pseudomonadati</taxon>
        <taxon>Bacteroidota</taxon>
        <taxon>Cytophagia</taxon>
        <taxon>Cytophagales</taxon>
        <taxon>Hymenobacteraceae</taxon>
        <taxon>Pontibacter</taxon>
    </lineage>
</organism>
<dbReference type="Gene3D" id="3.30.1150.10">
    <property type="match status" value="1"/>
</dbReference>
<evidence type="ECO:0000256" key="1">
    <source>
        <dbReference type="SAM" id="SignalP"/>
    </source>
</evidence>
<keyword evidence="1" id="KW-0732">Signal</keyword>
<feature type="chain" id="PRO_5025409916" description="TonB C-terminal domain-containing protein" evidence="1">
    <location>
        <begin position="22"/>
        <end position="233"/>
    </location>
</feature>
<comment type="caution">
    <text evidence="2">The sequence shown here is derived from an EMBL/GenBank/DDBJ whole genome shotgun (WGS) entry which is preliminary data.</text>
</comment>
<dbReference type="RefSeq" id="WP_163915474.1">
    <property type="nucleotide sequence ID" value="NZ_JAAGWD010000005.1"/>
</dbReference>
<proteinExistence type="predicted"/>
<evidence type="ECO:0008006" key="4">
    <source>
        <dbReference type="Google" id="ProtNLM"/>
    </source>
</evidence>
<sequence length="233" mass="26218">MTKLYLSLLTFLLIFSLTCSAQISSSDISTLHNAATYKGGYDELIKLLAKNIKFPQKAVMDGKLVTVIGVLKTDRNGEILEVGTLHKVDDNFTEAFKNVIRKTNGKWQPTNDTSKYFYAVIPVQFSYHESGYTLIETNKPAYLQETIVVSLAGRPGAFTGMYEKYESDLVAQVNELYNKQAFTEAIRPMMELVNLQPLHPSYYDTLITLLQKTGNTAEAKHYEQVKALLTPIN</sequence>
<dbReference type="Proteomes" id="UP000474777">
    <property type="component" value="Unassembled WGS sequence"/>
</dbReference>